<name>A0A1M6DX63_PSEXY</name>
<dbReference type="OrthoDB" id="9784740at2"/>
<evidence type="ECO:0000313" key="1">
    <source>
        <dbReference type="EMBL" id="SHI77608.1"/>
    </source>
</evidence>
<dbReference type="PANTHER" id="PTHR34070">
    <property type="entry name" value="ARMADILLO-TYPE FOLD"/>
    <property type="match status" value="1"/>
</dbReference>
<dbReference type="Pfam" id="PF08713">
    <property type="entry name" value="DNA_alkylation"/>
    <property type="match status" value="1"/>
</dbReference>
<keyword evidence="2" id="KW-1185">Reference proteome</keyword>
<sequence>MITEEIKEELLKLQDIEYRDFQSKLIPTVGVEYFIGVRTPDLRKLAKTLAKRPDIDEFLQQLPHDYFDENQLHAFILSEMKDYEKCVEKLQQFLPYVNNWATCDQMSPKIFKKHKQELLPLIDSWIDSGDTYSIRFGIKMLMEHFLDDDFDLSYPEKVAAVRSEEYYVNMMIAWYFATALAKQYDAIIPFIENEKLDQWCHNKAIQKSIESYRITPEQKEYLRGLKHGK</sequence>
<dbReference type="EMBL" id="FQYQ01000005">
    <property type="protein sequence ID" value="SHI77608.1"/>
    <property type="molecule type" value="Genomic_DNA"/>
</dbReference>
<dbReference type="CDD" id="cd06561">
    <property type="entry name" value="AlkD_like"/>
    <property type="match status" value="1"/>
</dbReference>
<dbReference type="STRING" id="185007.SAMN02910350_02208"/>
<dbReference type="SUPFAM" id="SSF48371">
    <property type="entry name" value="ARM repeat"/>
    <property type="match status" value="1"/>
</dbReference>
<gene>
    <name evidence="1" type="ORF">SAMN02745725_01059</name>
</gene>
<protein>
    <submittedName>
        <fullName evidence="1">3-methyladenine DNA glycosylase AlkD</fullName>
    </submittedName>
</protein>
<dbReference type="PANTHER" id="PTHR34070:SF1">
    <property type="entry name" value="DNA ALKYLATION REPAIR PROTEIN"/>
    <property type="match status" value="1"/>
</dbReference>
<evidence type="ECO:0000313" key="2">
    <source>
        <dbReference type="Proteomes" id="UP000184185"/>
    </source>
</evidence>
<reference evidence="1 2" key="1">
    <citation type="submission" date="2016-11" db="EMBL/GenBank/DDBJ databases">
        <authorList>
            <person name="Jaros S."/>
            <person name="Januszkiewicz K."/>
            <person name="Wedrychowicz H."/>
        </authorList>
    </citation>
    <scope>NUCLEOTIDE SEQUENCE [LARGE SCALE GENOMIC DNA]</scope>
    <source>
        <strain evidence="1 2">DSM 14809</strain>
    </source>
</reference>
<dbReference type="Proteomes" id="UP000184185">
    <property type="component" value="Unassembled WGS sequence"/>
</dbReference>
<organism evidence="1 2">
    <name type="scientific">Pseudobutyrivibrio xylanivorans DSM 14809</name>
    <dbReference type="NCBI Taxonomy" id="1123012"/>
    <lineage>
        <taxon>Bacteria</taxon>
        <taxon>Bacillati</taxon>
        <taxon>Bacillota</taxon>
        <taxon>Clostridia</taxon>
        <taxon>Lachnospirales</taxon>
        <taxon>Lachnospiraceae</taxon>
        <taxon>Pseudobutyrivibrio</taxon>
    </lineage>
</organism>
<proteinExistence type="predicted"/>
<dbReference type="AlphaFoldDB" id="A0A1M6DX63"/>
<dbReference type="Gene3D" id="1.25.10.90">
    <property type="match status" value="1"/>
</dbReference>
<dbReference type="InterPro" id="IPR014825">
    <property type="entry name" value="DNA_alkylation"/>
</dbReference>
<accession>A0A1M6DX63</accession>
<dbReference type="RefSeq" id="WP_072913718.1">
    <property type="nucleotide sequence ID" value="NZ_FQYQ01000005.1"/>
</dbReference>
<dbReference type="InterPro" id="IPR016024">
    <property type="entry name" value="ARM-type_fold"/>
</dbReference>